<dbReference type="InterPro" id="IPR005135">
    <property type="entry name" value="Endo/exonuclease/phosphatase"/>
</dbReference>
<protein>
    <recommendedName>
        <fullName evidence="2">Endonuclease/exonuclease/phosphatase domain-containing protein</fullName>
    </recommendedName>
</protein>
<dbReference type="Proteomes" id="UP000612055">
    <property type="component" value="Unassembled WGS sequence"/>
</dbReference>
<accession>A0A835XV38</accession>
<dbReference type="Pfam" id="PF03372">
    <property type="entry name" value="Exo_endo_phos"/>
    <property type="match status" value="1"/>
</dbReference>
<feature type="region of interest" description="Disordered" evidence="1">
    <location>
        <begin position="454"/>
        <end position="499"/>
    </location>
</feature>
<proteinExistence type="predicted"/>
<dbReference type="PANTHER" id="PTHR12121:SF37">
    <property type="entry name" value="2',5'-PHOSPHODIESTERASE 12"/>
    <property type="match status" value="1"/>
</dbReference>
<sequence>MGRRAVLVTTACVAALSWVVGRVLGRRGVKQSKARRVRRPEPLTSTDPDEISVVVWNILADHYCTPKRYPYVRPDWLSWPHRWALLQEQLGSFGSDLICLQEVEPSRWQQILDSPALHGYSGIIQDRRGDNLIANAILYRTSKLAPVWTESRSRALLAAFAFWDGLGQQQVLWVANLHLEGSPYRPNDRISQTRSALQRLEAAQRERSLAPGDELVLVVGDFNSGRSESVCHFLHRGRLEGGSTEPHLPRVEVTKTSIAHPFPLHEAYSSGGHELPFTRKVQSPSGPGTSDMALRWPQSVQPLPLLLALLAGPGPALGPRMGLGRAWGRGPYAPTAAAAAAAAVAAAARGGRWWRRLRGWCQWQGPRVPALASTLDFIWASCQMEVSALYWPVECRHEGLISLQALPNQHYPSDHLPIGALLRCKHFYADPEFGDTHPPPPLDPAVTQVPAAVQDFSPGPEADPVELQGMTGPSPLRGRSRASTAANTAPGTPHVDGAL</sequence>
<keyword evidence="4" id="KW-1185">Reference proteome</keyword>
<evidence type="ECO:0000313" key="3">
    <source>
        <dbReference type="EMBL" id="KAG2490743.1"/>
    </source>
</evidence>
<comment type="caution">
    <text evidence="3">The sequence shown here is derived from an EMBL/GenBank/DDBJ whole genome shotgun (WGS) entry which is preliminary data.</text>
</comment>
<dbReference type="GO" id="GO:0005739">
    <property type="term" value="C:mitochondrion"/>
    <property type="evidence" value="ECO:0007669"/>
    <property type="project" value="TreeGrafter"/>
</dbReference>
<organism evidence="3 4">
    <name type="scientific">Edaphochlamys debaryana</name>
    <dbReference type="NCBI Taxonomy" id="47281"/>
    <lineage>
        <taxon>Eukaryota</taxon>
        <taxon>Viridiplantae</taxon>
        <taxon>Chlorophyta</taxon>
        <taxon>core chlorophytes</taxon>
        <taxon>Chlorophyceae</taxon>
        <taxon>CS clade</taxon>
        <taxon>Chlamydomonadales</taxon>
        <taxon>Chlamydomonadales incertae sedis</taxon>
        <taxon>Edaphochlamys</taxon>
    </lineage>
</organism>
<dbReference type="GO" id="GO:0000175">
    <property type="term" value="F:3'-5'-RNA exonuclease activity"/>
    <property type="evidence" value="ECO:0007669"/>
    <property type="project" value="TreeGrafter"/>
</dbReference>
<dbReference type="GO" id="GO:0000288">
    <property type="term" value="P:nuclear-transcribed mRNA catabolic process, deadenylation-dependent decay"/>
    <property type="evidence" value="ECO:0007669"/>
    <property type="project" value="TreeGrafter"/>
</dbReference>
<reference evidence="3" key="1">
    <citation type="journal article" date="2020" name="bioRxiv">
        <title>Comparative genomics of Chlamydomonas.</title>
        <authorList>
            <person name="Craig R.J."/>
            <person name="Hasan A.R."/>
            <person name="Ness R.W."/>
            <person name="Keightley P.D."/>
        </authorList>
    </citation>
    <scope>NUCLEOTIDE SEQUENCE</scope>
    <source>
        <strain evidence="3">CCAP 11/70</strain>
    </source>
</reference>
<dbReference type="OrthoDB" id="2866996at2759"/>
<evidence type="ECO:0000256" key="1">
    <source>
        <dbReference type="SAM" id="MobiDB-lite"/>
    </source>
</evidence>
<dbReference type="InterPro" id="IPR050410">
    <property type="entry name" value="CCR4/nocturin_mRNA_transcr"/>
</dbReference>
<dbReference type="InterPro" id="IPR036691">
    <property type="entry name" value="Endo/exonu/phosph_ase_sf"/>
</dbReference>
<feature type="compositionally biased region" description="Polar residues" evidence="1">
    <location>
        <begin position="481"/>
        <end position="490"/>
    </location>
</feature>
<evidence type="ECO:0000313" key="4">
    <source>
        <dbReference type="Proteomes" id="UP000612055"/>
    </source>
</evidence>
<dbReference type="SUPFAM" id="SSF56219">
    <property type="entry name" value="DNase I-like"/>
    <property type="match status" value="1"/>
</dbReference>
<dbReference type="PANTHER" id="PTHR12121">
    <property type="entry name" value="CARBON CATABOLITE REPRESSOR PROTEIN 4"/>
    <property type="match status" value="1"/>
</dbReference>
<feature type="domain" description="Endonuclease/exonuclease/phosphatase" evidence="2">
    <location>
        <begin position="56"/>
        <end position="415"/>
    </location>
</feature>
<dbReference type="AlphaFoldDB" id="A0A835XV38"/>
<name>A0A835XV38_9CHLO</name>
<dbReference type="EMBL" id="JAEHOE010000059">
    <property type="protein sequence ID" value="KAG2490743.1"/>
    <property type="molecule type" value="Genomic_DNA"/>
</dbReference>
<evidence type="ECO:0000259" key="2">
    <source>
        <dbReference type="Pfam" id="PF03372"/>
    </source>
</evidence>
<dbReference type="Gene3D" id="3.60.10.10">
    <property type="entry name" value="Endonuclease/exonuclease/phosphatase"/>
    <property type="match status" value="1"/>
</dbReference>
<gene>
    <name evidence="3" type="ORF">HYH03_010898</name>
</gene>
<dbReference type="Gene3D" id="4.10.60.20">
    <property type="match status" value="1"/>
</dbReference>